<organism evidence="1 2">
    <name type="scientific">Halteria grandinella</name>
    <dbReference type="NCBI Taxonomy" id="5974"/>
    <lineage>
        <taxon>Eukaryota</taxon>
        <taxon>Sar</taxon>
        <taxon>Alveolata</taxon>
        <taxon>Ciliophora</taxon>
        <taxon>Intramacronucleata</taxon>
        <taxon>Spirotrichea</taxon>
        <taxon>Stichotrichia</taxon>
        <taxon>Sporadotrichida</taxon>
        <taxon>Halteriidae</taxon>
        <taxon>Halteria</taxon>
    </lineage>
</organism>
<name>A0A8J8NHI2_HALGN</name>
<dbReference type="AlphaFoldDB" id="A0A8J8NHI2"/>
<reference evidence="1" key="1">
    <citation type="submission" date="2019-06" db="EMBL/GenBank/DDBJ databases">
        <authorList>
            <person name="Zheng W."/>
        </authorList>
    </citation>
    <scope>NUCLEOTIDE SEQUENCE</scope>
    <source>
        <strain evidence="1">QDHG01</strain>
    </source>
</reference>
<accession>A0A8J8NHI2</accession>
<gene>
    <name evidence="1" type="ORF">FGO68_gene1416</name>
</gene>
<dbReference type="OrthoDB" id="294318at2759"/>
<dbReference type="Proteomes" id="UP000785679">
    <property type="component" value="Unassembled WGS sequence"/>
</dbReference>
<proteinExistence type="predicted"/>
<keyword evidence="2" id="KW-1185">Reference proteome</keyword>
<evidence type="ECO:0000313" key="1">
    <source>
        <dbReference type="EMBL" id="TNV74863.1"/>
    </source>
</evidence>
<protein>
    <submittedName>
        <fullName evidence="1">Uncharacterized protein</fullName>
    </submittedName>
</protein>
<comment type="caution">
    <text evidence="1">The sequence shown here is derived from an EMBL/GenBank/DDBJ whole genome shotgun (WGS) entry which is preliminary data.</text>
</comment>
<evidence type="ECO:0000313" key="2">
    <source>
        <dbReference type="Proteomes" id="UP000785679"/>
    </source>
</evidence>
<sequence length="426" mass="51179">MLPNLQKERSNSFNVRKQTERNINADVTPLGEGRGSLIVLIMKNEEFIADLIQNPRYLQFLKYKEFLSELQVKQFIAYLQEQLIGQISKSYTFHYCTFSQQQKKIDLMYASSREIYEVLFEFSERMVQGRQFNYIFGIDFNLIHKSKFKQIFYMSDARIDQQIVDFFHPTKIPRLRSLSHQSPPVNDQTEVQDSENKFQQIASIKRNKEIKQYFKEQNKLKMQTKAKDQLMIKKIMQTEKIEVSKPQTELPHICEQVLQKFQLIFGIRELEIDLELFSQFLLLCEMTILYTQNKLLQVQIHKIEVNKRLDILLKQLYFDYKILKSMNSKLQSLNPTSTKCLLRFLKQGLEYDRQNRLFWQDFLRFKIYYIDKQWSISDFRLFLMLMNDENSAATQKLLKVQQNNVQRTILLLEEEQLQEIVYSLIF</sequence>
<dbReference type="EMBL" id="RRYP01016583">
    <property type="protein sequence ID" value="TNV74863.1"/>
    <property type="molecule type" value="Genomic_DNA"/>
</dbReference>